<dbReference type="SUPFAM" id="SSF48452">
    <property type="entry name" value="TPR-like"/>
    <property type="match status" value="1"/>
</dbReference>
<dbReference type="GO" id="GO:0003723">
    <property type="term" value="F:RNA binding"/>
    <property type="evidence" value="ECO:0007669"/>
    <property type="project" value="InterPro"/>
</dbReference>
<dbReference type="InterPro" id="IPR046960">
    <property type="entry name" value="PPR_At4g14850-like_plant"/>
</dbReference>
<dbReference type="EMBL" id="LT934117">
    <property type="protein sequence ID" value="VAH94115.1"/>
    <property type="molecule type" value="Genomic_DNA"/>
</dbReference>
<keyword evidence="5" id="KW-1185">Reference proteome</keyword>
<dbReference type="FunFam" id="1.25.40.10:FF:001570">
    <property type="entry name" value="Tetratricopeptide-like helical"/>
    <property type="match status" value="1"/>
</dbReference>
<evidence type="ECO:0000256" key="1">
    <source>
        <dbReference type="ARBA" id="ARBA00022737"/>
    </source>
</evidence>
<keyword evidence="1" id="KW-0677">Repeat</keyword>
<reference evidence="4 5" key="1">
    <citation type="submission" date="2017-09" db="EMBL/GenBank/DDBJ databases">
        <authorList>
            <consortium name="International Durum Wheat Genome Sequencing Consortium (IDWGSC)"/>
            <person name="Milanesi L."/>
        </authorList>
    </citation>
    <scope>NUCLEOTIDE SEQUENCE [LARGE SCALE GENOMIC DNA]</scope>
    <source>
        <strain evidence="5">cv. Svevo</strain>
    </source>
</reference>
<evidence type="ECO:0000256" key="3">
    <source>
        <dbReference type="PROSITE-ProRule" id="PRU00708"/>
    </source>
</evidence>
<dbReference type="AlphaFoldDB" id="A0A9R0SFF3"/>
<evidence type="ECO:0008006" key="6">
    <source>
        <dbReference type="Google" id="ProtNLM"/>
    </source>
</evidence>
<dbReference type="InterPro" id="IPR011990">
    <property type="entry name" value="TPR-like_helical_dom_sf"/>
</dbReference>
<dbReference type="Pfam" id="PF01535">
    <property type="entry name" value="PPR"/>
    <property type="match status" value="3"/>
</dbReference>
<dbReference type="PANTHER" id="PTHR47926">
    <property type="entry name" value="PENTATRICOPEPTIDE REPEAT-CONTAINING PROTEIN"/>
    <property type="match status" value="1"/>
</dbReference>
<organism evidence="4 5">
    <name type="scientific">Triticum turgidum subsp. durum</name>
    <name type="common">Durum wheat</name>
    <name type="synonym">Triticum durum</name>
    <dbReference type="NCBI Taxonomy" id="4567"/>
    <lineage>
        <taxon>Eukaryota</taxon>
        <taxon>Viridiplantae</taxon>
        <taxon>Streptophyta</taxon>
        <taxon>Embryophyta</taxon>
        <taxon>Tracheophyta</taxon>
        <taxon>Spermatophyta</taxon>
        <taxon>Magnoliopsida</taxon>
        <taxon>Liliopsida</taxon>
        <taxon>Poales</taxon>
        <taxon>Poaceae</taxon>
        <taxon>BOP clade</taxon>
        <taxon>Pooideae</taxon>
        <taxon>Triticodae</taxon>
        <taxon>Triticeae</taxon>
        <taxon>Triticinae</taxon>
        <taxon>Triticum</taxon>
    </lineage>
</organism>
<proteinExistence type="predicted"/>
<dbReference type="GO" id="GO:0009451">
    <property type="term" value="P:RNA modification"/>
    <property type="evidence" value="ECO:0007669"/>
    <property type="project" value="InterPro"/>
</dbReference>
<sequence length="576" mass="63412">MDHVGSMEERIVADRIRKKLEEVNVAAQKHLEGVQDHVNFTLQKEYFKCAHDCFDRRRTQEGITSCVENCGVPALSANNVVETEMAKFQERLNRSLMVCQDKFEAAKLQKMKTDATNELESCVNSQQLPEVQRMPPTPLPQPPTTAADLVRRYIGLLSAASVSSSLRALLPIHARAVLLGVAANPAFATRLLAAAAPRSLAYARRVFDAAPHRDAYMWNTLLRAHAHAHSHSGQECLAAGEMVHGFVVKLGFDANLPLVNALIAMYGKCGSIASAKDLFDGMAARTVVSWNTMVAMYEQNGDGVRAIKFFHRMLSEKVGFDAVTLVSVLSACTRQGALETGKWVHELARSHGLDTDARIGNVLVDMYAKCGEIAYARQAFEGLREPGVVSWSAMISAYANHGEPEQALNLFSAMKGQGVKPNSFTLTAVLVACGYSGLVDEGLAVFNSIVRDYHISPTLENYACMVDMLGRAGRLVEAYEIIRGMSMQPDKCIWGAFLGGCRLHGNLELAEFVAKDLFLSGSNDVTFYVLMANMYFEAGMLEDAERTRRTMKEMELKKTAGHSLVCTSRERRAITR</sequence>
<name>A0A9R0SFF3_TRITD</name>
<evidence type="ECO:0000313" key="4">
    <source>
        <dbReference type="EMBL" id="VAH94115.1"/>
    </source>
</evidence>
<feature type="repeat" description="PPR" evidence="3">
    <location>
        <begin position="286"/>
        <end position="320"/>
    </location>
</feature>
<dbReference type="Gramene" id="TRITD4Av1G174040.3">
    <property type="protein sequence ID" value="TRITD4Av1G174040.3"/>
    <property type="gene ID" value="TRITD4Av1G174040"/>
</dbReference>
<feature type="repeat" description="PPR" evidence="3">
    <location>
        <begin position="387"/>
        <end position="421"/>
    </location>
</feature>
<keyword evidence="2" id="KW-0809">Transit peptide</keyword>
<dbReference type="Pfam" id="PF20431">
    <property type="entry name" value="E_motif"/>
    <property type="match status" value="1"/>
</dbReference>
<evidence type="ECO:0000256" key="2">
    <source>
        <dbReference type="ARBA" id="ARBA00022946"/>
    </source>
</evidence>
<dbReference type="FunFam" id="1.25.40.10:FF:000090">
    <property type="entry name" value="Pentatricopeptide repeat-containing protein, chloroplastic"/>
    <property type="match status" value="1"/>
</dbReference>
<dbReference type="Pfam" id="PF13041">
    <property type="entry name" value="PPR_2"/>
    <property type="match status" value="1"/>
</dbReference>
<dbReference type="PROSITE" id="PS51375">
    <property type="entry name" value="PPR"/>
    <property type="match status" value="2"/>
</dbReference>
<dbReference type="NCBIfam" id="TIGR00756">
    <property type="entry name" value="PPR"/>
    <property type="match status" value="2"/>
</dbReference>
<dbReference type="Proteomes" id="UP000324705">
    <property type="component" value="Chromosome 4A"/>
</dbReference>
<dbReference type="InterPro" id="IPR046848">
    <property type="entry name" value="E_motif"/>
</dbReference>
<dbReference type="InterPro" id="IPR008560">
    <property type="entry name" value="DUF842_euk"/>
</dbReference>
<protein>
    <recommendedName>
        <fullName evidence="6">Pentatricopeptide repeat-containing protein</fullName>
    </recommendedName>
</protein>
<evidence type="ECO:0000313" key="5">
    <source>
        <dbReference type="Proteomes" id="UP000324705"/>
    </source>
</evidence>
<dbReference type="InterPro" id="IPR002885">
    <property type="entry name" value="PPR_rpt"/>
</dbReference>
<dbReference type="PANTHER" id="PTHR47926:SF454">
    <property type="entry name" value="REPEAT-CONTAINING PROTEIN, PUTATIVE-RELATED"/>
    <property type="match status" value="1"/>
</dbReference>
<dbReference type="Gene3D" id="1.25.40.10">
    <property type="entry name" value="Tetratricopeptide repeat domain"/>
    <property type="match status" value="3"/>
</dbReference>
<dbReference type="Pfam" id="PF05811">
    <property type="entry name" value="DUF842"/>
    <property type="match status" value="1"/>
</dbReference>
<gene>
    <name evidence="4" type="ORF">TRITD_4Av1G174040</name>
</gene>
<accession>A0A9R0SFF3</accession>